<evidence type="ECO:0000256" key="1">
    <source>
        <dbReference type="ARBA" id="ARBA00023125"/>
    </source>
</evidence>
<reference evidence="4" key="1">
    <citation type="submission" date="2016-10" db="EMBL/GenBank/DDBJ databases">
        <authorList>
            <person name="Varghese N."/>
            <person name="Submissions S."/>
        </authorList>
    </citation>
    <scope>NUCLEOTIDE SEQUENCE [LARGE SCALE GENOMIC DNA]</scope>
    <source>
        <strain evidence="4">DSM 13327</strain>
    </source>
</reference>
<dbReference type="CDD" id="cd00093">
    <property type="entry name" value="HTH_XRE"/>
    <property type="match status" value="1"/>
</dbReference>
<organism evidence="3 4">
    <name type="scientific">Pelosinus propionicus DSM 13327</name>
    <dbReference type="NCBI Taxonomy" id="1123291"/>
    <lineage>
        <taxon>Bacteria</taxon>
        <taxon>Bacillati</taxon>
        <taxon>Bacillota</taxon>
        <taxon>Negativicutes</taxon>
        <taxon>Selenomonadales</taxon>
        <taxon>Sporomusaceae</taxon>
        <taxon>Pelosinus</taxon>
    </lineage>
</organism>
<dbReference type="InterPro" id="IPR050807">
    <property type="entry name" value="TransReg_Diox_bact_type"/>
</dbReference>
<evidence type="ECO:0000313" key="3">
    <source>
        <dbReference type="EMBL" id="SFM40510.1"/>
    </source>
</evidence>
<feature type="domain" description="HTH cro/C1-type" evidence="2">
    <location>
        <begin position="7"/>
        <end position="61"/>
    </location>
</feature>
<dbReference type="InterPro" id="IPR010982">
    <property type="entry name" value="Lambda_DNA-bd_dom_sf"/>
</dbReference>
<dbReference type="SUPFAM" id="SSF47413">
    <property type="entry name" value="lambda repressor-like DNA-binding domains"/>
    <property type="match status" value="1"/>
</dbReference>
<dbReference type="GO" id="GO:0005829">
    <property type="term" value="C:cytosol"/>
    <property type="evidence" value="ECO:0007669"/>
    <property type="project" value="TreeGrafter"/>
</dbReference>
<dbReference type="PANTHER" id="PTHR46797">
    <property type="entry name" value="HTH-TYPE TRANSCRIPTIONAL REGULATOR"/>
    <property type="match status" value="1"/>
</dbReference>
<evidence type="ECO:0000313" key="4">
    <source>
        <dbReference type="Proteomes" id="UP000199520"/>
    </source>
</evidence>
<dbReference type="PANTHER" id="PTHR46797:SF1">
    <property type="entry name" value="METHYLPHOSPHONATE SYNTHASE"/>
    <property type="match status" value="1"/>
</dbReference>
<protein>
    <submittedName>
        <fullName evidence="3">Helix-turn-helix</fullName>
    </submittedName>
</protein>
<dbReference type="EMBL" id="FOTS01000108">
    <property type="protein sequence ID" value="SFM40510.1"/>
    <property type="molecule type" value="Genomic_DNA"/>
</dbReference>
<dbReference type="PROSITE" id="PS50943">
    <property type="entry name" value="HTH_CROC1"/>
    <property type="match status" value="1"/>
</dbReference>
<dbReference type="Proteomes" id="UP000199520">
    <property type="component" value="Unassembled WGS sequence"/>
</dbReference>
<evidence type="ECO:0000259" key="2">
    <source>
        <dbReference type="PROSITE" id="PS50943"/>
    </source>
</evidence>
<keyword evidence="1" id="KW-0238">DNA-binding</keyword>
<name>A0A1I4QLB9_9FIRM</name>
<dbReference type="GO" id="GO:0003700">
    <property type="term" value="F:DNA-binding transcription factor activity"/>
    <property type="evidence" value="ECO:0007669"/>
    <property type="project" value="TreeGrafter"/>
</dbReference>
<dbReference type="GO" id="GO:0003677">
    <property type="term" value="F:DNA binding"/>
    <property type="evidence" value="ECO:0007669"/>
    <property type="project" value="UniProtKB-KW"/>
</dbReference>
<dbReference type="InterPro" id="IPR001387">
    <property type="entry name" value="Cro/C1-type_HTH"/>
</dbReference>
<dbReference type="RefSeq" id="WP_090944892.1">
    <property type="nucleotide sequence ID" value="NZ_FOTS01000108.1"/>
</dbReference>
<dbReference type="AlphaFoldDB" id="A0A1I4QLB9"/>
<dbReference type="Gene3D" id="1.10.260.40">
    <property type="entry name" value="lambda repressor-like DNA-binding domains"/>
    <property type="match status" value="1"/>
</dbReference>
<dbReference type="STRING" id="1123291.SAMN04490355_11083"/>
<dbReference type="SMART" id="SM00530">
    <property type="entry name" value="HTH_XRE"/>
    <property type="match status" value="1"/>
</dbReference>
<gene>
    <name evidence="3" type="ORF">SAMN04490355_11083</name>
</gene>
<dbReference type="Pfam" id="PF01381">
    <property type="entry name" value="HTH_3"/>
    <property type="match status" value="1"/>
</dbReference>
<proteinExistence type="predicted"/>
<keyword evidence="4" id="KW-1185">Reference proteome</keyword>
<dbReference type="OrthoDB" id="5190137at2"/>
<sequence>MSIGENIKHFRKQKKLTQGQLAELANMSRSYVADIERDRYNPSVDTLKTIAQALEIGTNLLLGENISTGTPQSSLSPKEERDIARDLEKMLSNLESHEAMSFYDGEPLDEESKELLRISLENSMRLAKQMAKKKFTPKKYRKEE</sequence>
<accession>A0A1I4QLB9</accession>